<dbReference type="AlphaFoldDB" id="A0A2S6HFB1"/>
<gene>
    <name evidence="1" type="ORF">B0F87_104260</name>
</gene>
<name>A0A2S6HFB1_9GAMM</name>
<sequence>MLASKPSYCLGALSFPRAAWECIRDALRPVTPQPNCAAVLAHTRRSAPILHSHAARGNEE</sequence>
<organism evidence="1 2">
    <name type="scientific">Methylobacter tundripaludum</name>
    <dbReference type="NCBI Taxonomy" id="173365"/>
    <lineage>
        <taxon>Bacteria</taxon>
        <taxon>Pseudomonadati</taxon>
        <taxon>Pseudomonadota</taxon>
        <taxon>Gammaproteobacteria</taxon>
        <taxon>Methylococcales</taxon>
        <taxon>Methylococcaceae</taxon>
        <taxon>Methylobacter</taxon>
    </lineage>
</organism>
<dbReference type="Proteomes" id="UP000240010">
    <property type="component" value="Unassembled WGS sequence"/>
</dbReference>
<proteinExistence type="predicted"/>
<accession>A0A2S6HFB1</accession>
<protein>
    <submittedName>
        <fullName evidence="1">Uncharacterized protein</fullName>
    </submittedName>
</protein>
<evidence type="ECO:0000313" key="2">
    <source>
        <dbReference type="Proteomes" id="UP000240010"/>
    </source>
</evidence>
<comment type="caution">
    <text evidence="1">The sequence shown here is derived from an EMBL/GenBank/DDBJ whole genome shotgun (WGS) entry which is preliminary data.</text>
</comment>
<evidence type="ECO:0000313" key="1">
    <source>
        <dbReference type="EMBL" id="PPK76168.1"/>
    </source>
</evidence>
<dbReference type="EMBL" id="PTIZ01000004">
    <property type="protein sequence ID" value="PPK76168.1"/>
    <property type="molecule type" value="Genomic_DNA"/>
</dbReference>
<reference evidence="1 2" key="1">
    <citation type="submission" date="2018-02" db="EMBL/GenBank/DDBJ databases">
        <title>Subsurface microbial communities from deep shales in Ohio and West Virginia, USA.</title>
        <authorList>
            <person name="Wrighton K."/>
        </authorList>
    </citation>
    <scope>NUCLEOTIDE SEQUENCE [LARGE SCALE GENOMIC DNA]</scope>
    <source>
        <strain evidence="1 2">OWC-DMM</strain>
    </source>
</reference>